<gene>
    <name evidence="1" type="ORF">GQ466_30285</name>
</gene>
<keyword evidence="2" id="KW-1185">Reference proteome</keyword>
<sequence length="323" mass="35920">MTTSTPCPSMPSLAGLLPGVAPPAADPGMREAAERRLRDWVRRYDLTPGTDEWLHLTLGADTAACWPTADMDIVDVAAQLYFTFIAVGEVVEDVADGEGFARFVQLLMSLTTVLEEPERVPDGRGFDAALADVLRRSAVIFSSRHQEDLLTSVRSLLSLWHWAAHQRVTRTWPGVDDYLTARRHLCLMWLTRTLAEPLCSVTITPGSRHYDDFLRLKKAATRVMVIHHDLASFAKEQRAVGGVPFSLPGVLMHAHGCDLPSALDRARRMFADAAARTVDVLGPLLESPNSMMRRYADDSALWLVMTDTWYTSMAAERYVDPVQ</sequence>
<proteinExistence type="predicted"/>
<protein>
    <recommendedName>
        <fullName evidence="3">Terpene synthase</fullName>
    </recommendedName>
</protein>
<reference evidence="1 2" key="1">
    <citation type="submission" date="2019-12" db="EMBL/GenBank/DDBJ databases">
        <title>Nocardia macrotermitis sp. nov. and Nocardia aurantia sp. nov., isolated from the gut of the fungus growing-termite Macrotermes natalensis.</title>
        <authorList>
            <person name="Christine B."/>
            <person name="Rene B."/>
        </authorList>
    </citation>
    <scope>NUCLEOTIDE SEQUENCE [LARGE SCALE GENOMIC DNA]</scope>
    <source>
        <strain evidence="1 2">DSM 102126</strain>
    </source>
</reference>
<name>A0A6I4WMZ5_9ACTN</name>
<accession>A0A6I4WMZ5</accession>
<dbReference type="AlphaFoldDB" id="A0A6I4WMZ5"/>
<dbReference type="RefSeq" id="WP_161106501.1">
    <property type="nucleotide sequence ID" value="NZ_JBHLYI010000019.1"/>
</dbReference>
<evidence type="ECO:0000313" key="2">
    <source>
        <dbReference type="Proteomes" id="UP000431901"/>
    </source>
</evidence>
<evidence type="ECO:0000313" key="1">
    <source>
        <dbReference type="EMBL" id="MXQ68314.1"/>
    </source>
</evidence>
<evidence type="ECO:0008006" key="3">
    <source>
        <dbReference type="Google" id="ProtNLM"/>
    </source>
</evidence>
<dbReference type="SUPFAM" id="SSF48576">
    <property type="entry name" value="Terpenoid synthases"/>
    <property type="match status" value="1"/>
</dbReference>
<dbReference type="Pfam" id="PF19086">
    <property type="entry name" value="Terpene_syn_C_2"/>
    <property type="match status" value="1"/>
</dbReference>
<organism evidence="1 2">
    <name type="scientific">Actinomadura rayongensis</name>
    <dbReference type="NCBI Taxonomy" id="1429076"/>
    <lineage>
        <taxon>Bacteria</taxon>
        <taxon>Bacillati</taxon>
        <taxon>Actinomycetota</taxon>
        <taxon>Actinomycetes</taxon>
        <taxon>Streptosporangiales</taxon>
        <taxon>Thermomonosporaceae</taxon>
        <taxon>Actinomadura</taxon>
    </lineage>
</organism>
<dbReference type="InterPro" id="IPR008949">
    <property type="entry name" value="Isoprenoid_synthase_dom_sf"/>
</dbReference>
<dbReference type="Gene3D" id="1.10.600.10">
    <property type="entry name" value="Farnesyl Diphosphate Synthase"/>
    <property type="match status" value="1"/>
</dbReference>
<dbReference type="Proteomes" id="UP000431901">
    <property type="component" value="Unassembled WGS sequence"/>
</dbReference>
<dbReference type="OrthoDB" id="2989600at2"/>
<comment type="caution">
    <text evidence="1">The sequence shown here is derived from an EMBL/GenBank/DDBJ whole genome shotgun (WGS) entry which is preliminary data.</text>
</comment>
<dbReference type="EMBL" id="WUTW01000012">
    <property type="protein sequence ID" value="MXQ68314.1"/>
    <property type="molecule type" value="Genomic_DNA"/>
</dbReference>